<evidence type="ECO:0000313" key="4">
    <source>
        <dbReference type="Proteomes" id="UP001043456"/>
    </source>
</evidence>
<feature type="compositionally biased region" description="Polar residues" evidence="1">
    <location>
        <begin position="1"/>
        <end position="12"/>
    </location>
</feature>
<keyword evidence="4" id="KW-1185">Reference proteome</keyword>
<dbReference type="PANTHER" id="PTHR47336:SF4">
    <property type="entry name" value="BHLH TRANSCRIPTION FACTOR (EUROFUNG)"/>
    <property type="match status" value="1"/>
</dbReference>
<organism evidence="3 4">
    <name type="scientific">Aspergillus pseudoviridinutans</name>
    <dbReference type="NCBI Taxonomy" id="1517512"/>
    <lineage>
        <taxon>Eukaryota</taxon>
        <taxon>Fungi</taxon>
        <taxon>Dikarya</taxon>
        <taxon>Ascomycota</taxon>
        <taxon>Pezizomycotina</taxon>
        <taxon>Eurotiomycetes</taxon>
        <taxon>Eurotiomycetidae</taxon>
        <taxon>Eurotiales</taxon>
        <taxon>Aspergillaceae</taxon>
        <taxon>Aspergillus</taxon>
        <taxon>Aspergillus subgen. Fumigati</taxon>
    </lineage>
</organism>
<protein>
    <recommendedName>
        <fullName evidence="2">BHLH domain-containing protein</fullName>
    </recommendedName>
</protein>
<dbReference type="OrthoDB" id="2133190at2759"/>
<gene>
    <name evidence="3" type="ORF">Asppvi_001826</name>
</gene>
<evidence type="ECO:0000259" key="2">
    <source>
        <dbReference type="PROSITE" id="PS50888"/>
    </source>
</evidence>
<dbReference type="SMART" id="SM00353">
    <property type="entry name" value="HLH"/>
    <property type="match status" value="1"/>
</dbReference>
<proteinExistence type="predicted"/>
<dbReference type="PROSITE" id="PS50888">
    <property type="entry name" value="BHLH"/>
    <property type="match status" value="1"/>
</dbReference>
<dbReference type="Proteomes" id="UP001043456">
    <property type="component" value="Unassembled WGS sequence"/>
</dbReference>
<dbReference type="AlphaFoldDB" id="A0A9P3BPD1"/>
<feature type="non-terminal residue" evidence="3">
    <location>
        <position position="1"/>
    </location>
</feature>
<dbReference type="Gene3D" id="4.10.280.10">
    <property type="entry name" value="Helix-loop-helix DNA-binding domain"/>
    <property type="match status" value="1"/>
</dbReference>
<sequence length="110" mass="12258">CHSSYSLIPSTNKRVKSPAKKPNRIQIGNEAAMRRATHNLIEKRYRDNINKKFAALEKALGDKKSPRSSQETAAPLKKSSILAKAVIYIQDLQAKNISLQGELESIKTVL</sequence>
<feature type="region of interest" description="Disordered" evidence="1">
    <location>
        <begin position="1"/>
        <end position="23"/>
    </location>
</feature>
<reference evidence="3 4" key="1">
    <citation type="submission" date="2018-10" db="EMBL/GenBank/DDBJ databases">
        <title>Pan-genome distribution and transcriptional activeness of fungal secondary metabolism genes in Aspergillus section Fumigati.</title>
        <authorList>
            <person name="Takahashi H."/>
            <person name="Umemura M."/>
            <person name="Ninomiya A."/>
            <person name="Kusuya Y."/>
            <person name="Urayama S."/>
            <person name="Shimizu M."/>
            <person name="Watanabe A."/>
            <person name="Kamei K."/>
            <person name="Yaguchi T."/>
            <person name="Hagiwara D."/>
        </authorList>
    </citation>
    <scope>NUCLEOTIDE SEQUENCE [LARGE SCALE GENOMIC DNA]</scope>
    <source>
        <strain evidence="3 4">IFM 55266</strain>
    </source>
</reference>
<accession>A0A9P3BPD1</accession>
<dbReference type="EMBL" id="BHVY01000010">
    <property type="protein sequence ID" value="GIJ92548.1"/>
    <property type="molecule type" value="Genomic_DNA"/>
</dbReference>
<evidence type="ECO:0000256" key="1">
    <source>
        <dbReference type="SAM" id="MobiDB-lite"/>
    </source>
</evidence>
<dbReference type="RefSeq" id="XP_043163294.1">
    <property type="nucleotide sequence ID" value="XM_043307359.1"/>
</dbReference>
<dbReference type="GeneID" id="67000438"/>
<feature type="domain" description="BHLH" evidence="2">
    <location>
        <begin position="33"/>
        <end position="92"/>
    </location>
</feature>
<name>A0A9P3BPD1_9EURO</name>
<dbReference type="SUPFAM" id="SSF47459">
    <property type="entry name" value="HLH, helix-loop-helix DNA-binding domain"/>
    <property type="match status" value="1"/>
</dbReference>
<dbReference type="PANTHER" id="PTHR47336">
    <property type="entry name" value="TRANSCRIPTION FACTOR HMS1-RELATED"/>
    <property type="match status" value="1"/>
</dbReference>
<evidence type="ECO:0000313" key="3">
    <source>
        <dbReference type="EMBL" id="GIJ92548.1"/>
    </source>
</evidence>
<feature type="compositionally biased region" description="Basic residues" evidence="1">
    <location>
        <begin position="13"/>
        <end position="23"/>
    </location>
</feature>
<dbReference type="InterPro" id="IPR036638">
    <property type="entry name" value="HLH_DNA-bd_sf"/>
</dbReference>
<comment type="caution">
    <text evidence="3">The sequence shown here is derived from an EMBL/GenBank/DDBJ whole genome shotgun (WGS) entry which is preliminary data.</text>
</comment>
<dbReference type="InterPro" id="IPR052099">
    <property type="entry name" value="Regulatory_TF_Diverse"/>
</dbReference>
<dbReference type="Pfam" id="PF00010">
    <property type="entry name" value="HLH"/>
    <property type="match status" value="1"/>
</dbReference>
<dbReference type="InterPro" id="IPR011598">
    <property type="entry name" value="bHLH_dom"/>
</dbReference>
<dbReference type="GO" id="GO:0046983">
    <property type="term" value="F:protein dimerization activity"/>
    <property type="evidence" value="ECO:0007669"/>
    <property type="project" value="InterPro"/>
</dbReference>